<comment type="cofactor">
    <cofactor evidence="1 8">
        <name>Zn(2+)</name>
        <dbReference type="ChEBI" id="CHEBI:29105"/>
    </cofactor>
</comment>
<dbReference type="Gene3D" id="3.40.140.10">
    <property type="entry name" value="Cytidine Deaminase, domain 2"/>
    <property type="match status" value="1"/>
</dbReference>
<dbReference type="PIRSF" id="PIRSF006019">
    <property type="entry name" value="dCMP_deaminase"/>
    <property type="match status" value="1"/>
</dbReference>
<feature type="binding site" evidence="8">
    <location>
        <position position="106"/>
    </location>
    <ligand>
        <name>Zn(2+)</name>
        <dbReference type="ChEBI" id="CHEBI:29105"/>
        <note>catalytic</note>
    </ligand>
</feature>
<dbReference type="KEGG" id="seri:SERIO_v1c07470"/>
<feature type="binding site" evidence="8">
    <location>
        <position position="78"/>
    </location>
    <ligand>
        <name>Zn(2+)</name>
        <dbReference type="ChEBI" id="CHEBI:29105"/>
        <note>catalytic</note>
    </ligand>
</feature>
<gene>
    <name evidence="10" type="primary">comEB</name>
    <name evidence="10" type="ORF">SERIO_v1c07470</name>
</gene>
<feature type="active site" description="Proton donor" evidence="7">
    <location>
        <position position="80"/>
    </location>
</feature>
<dbReference type="InterPro" id="IPR035105">
    <property type="entry name" value="Deoxycytidylate_deaminase_dom"/>
</dbReference>
<dbReference type="GO" id="GO:0008270">
    <property type="term" value="F:zinc ion binding"/>
    <property type="evidence" value="ECO:0007669"/>
    <property type="project" value="InterPro"/>
</dbReference>
<keyword evidence="6 8" id="KW-0862">Zinc</keyword>
<dbReference type="RefSeq" id="WP_047791530.1">
    <property type="nucleotide sequence ID" value="NZ_CP011856.1"/>
</dbReference>
<dbReference type="Pfam" id="PF00383">
    <property type="entry name" value="dCMP_cyt_deam_1"/>
    <property type="match status" value="1"/>
</dbReference>
<evidence type="ECO:0000313" key="10">
    <source>
        <dbReference type="EMBL" id="AKM54309.1"/>
    </source>
</evidence>
<reference evidence="11" key="2">
    <citation type="submission" date="2015-06" db="EMBL/GenBank/DDBJ databases">
        <title>Complete genome sequence of Spiroplasma eriocheiris TDA-040725-5 (DSM 21848).</title>
        <authorList>
            <person name="Lo W.-S."/>
            <person name="Kuo C.-H."/>
        </authorList>
    </citation>
    <scope>NUCLEOTIDE SEQUENCE [LARGE SCALE GENOMIC DNA]</scope>
    <source>
        <strain evidence="11">TDA-040725-5</strain>
    </source>
</reference>
<evidence type="ECO:0000256" key="3">
    <source>
        <dbReference type="ARBA" id="ARBA00022723"/>
    </source>
</evidence>
<dbReference type="STRING" id="315358.SERIO_v1c07470"/>
<dbReference type="GO" id="GO:0005737">
    <property type="term" value="C:cytoplasm"/>
    <property type="evidence" value="ECO:0007669"/>
    <property type="project" value="TreeGrafter"/>
</dbReference>
<dbReference type="GO" id="GO:0006220">
    <property type="term" value="P:pyrimidine nucleotide metabolic process"/>
    <property type="evidence" value="ECO:0007669"/>
    <property type="project" value="InterPro"/>
</dbReference>
<evidence type="ECO:0000256" key="2">
    <source>
        <dbReference type="ARBA" id="ARBA00006576"/>
    </source>
</evidence>
<dbReference type="PANTHER" id="PTHR11086:SF18">
    <property type="entry name" value="DEOXYCYTIDYLATE DEAMINASE"/>
    <property type="match status" value="1"/>
</dbReference>
<evidence type="ECO:0000256" key="6">
    <source>
        <dbReference type="ARBA" id="ARBA00022833"/>
    </source>
</evidence>
<dbReference type="PROSITE" id="PS51747">
    <property type="entry name" value="CYT_DCMP_DEAMINASES_2"/>
    <property type="match status" value="1"/>
</dbReference>
<dbReference type="PANTHER" id="PTHR11086">
    <property type="entry name" value="DEOXYCYTIDYLATE DEAMINASE-RELATED"/>
    <property type="match status" value="1"/>
</dbReference>
<dbReference type="GO" id="GO:0009165">
    <property type="term" value="P:nucleotide biosynthetic process"/>
    <property type="evidence" value="ECO:0007669"/>
    <property type="project" value="UniProtKB-KW"/>
</dbReference>
<dbReference type="SUPFAM" id="SSF53927">
    <property type="entry name" value="Cytidine deaminase-like"/>
    <property type="match status" value="1"/>
</dbReference>
<dbReference type="AlphaFoldDB" id="A0A0H3XLC7"/>
<name>A0A0H3XLC7_9MOLU</name>
<evidence type="ECO:0000256" key="4">
    <source>
        <dbReference type="ARBA" id="ARBA00022727"/>
    </source>
</evidence>
<evidence type="ECO:0000256" key="7">
    <source>
        <dbReference type="PIRSR" id="PIRSR006019-1"/>
    </source>
</evidence>
<dbReference type="CDD" id="cd01286">
    <property type="entry name" value="deoxycytidylate_deaminase"/>
    <property type="match status" value="1"/>
</dbReference>
<dbReference type="InterPro" id="IPR016193">
    <property type="entry name" value="Cytidine_deaminase-like"/>
</dbReference>
<dbReference type="PROSITE" id="PS00903">
    <property type="entry name" value="CYT_DCMP_DEAMINASES_1"/>
    <property type="match status" value="1"/>
</dbReference>
<dbReference type="InterPro" id="IPR016192">
    <property type="entry name" value="APOBEC/CMP_deaminase_Zn-bd"/>
</dbReference>
<keyword evidence="5" id="KW-0378">Hydrolase</keyword>
<keyword evidence="11" id="KW-1185">Reference proteome</keyword>
<keyword evidence="3 8" id="KW-0479">Metal-binding</keyword>
<comment type="similarity">
    <text evidence="2">Belongs to the cytidine and deoxycytidylate deaminase family.</text>
</comment>
<dbReference type="InterPro" id="IPR016473">
    <property type="entry name" value="dCMP_deaminase"/>
</dbReference>
<reference evidence="10 11" key="1">
    <citation type="journal article" date="2015" name="Genome Biol. Evol.">
        <title>Found and Lost: The Fates of Horizontally Acquired Genes in Arthropod-Symbiotic Spiroplasma.</title>
        <authorList>
            <person name="Lo W.S."/>
            <person name="Gasparich G.E."/>
            <person name="Kuo C.H."/>
        </authorList>
    </citation>
    <scope>NUCLEOTIDE SEQUENCE [LARGE SCALE GENOMIC DNA]</scope>
    <source>
        <strain evidence="11">TDA-040725-5</strain>
    </source>
</reference>
<evidence type="ECO:0000256" key="5">
    <source>
        <dbReference type="ARBA" id="ARBA00022801"/>
    </source>
</evidence>
<feature type="binding site" evidence="8">
    <location>
        <position position="103"/>
    </location>
    <ligand>
        <name>Zn(2+)</name>
        <dbReference type="ChEBI" id="CHEBI:29105"/>
        <note>catalytic</note>
    </ligand>
</feature>
<protein>
    <submittedName>
        <fullName evidence="10">Deoxycytidylate deaminase</fullName>
    </submittedName>
</protein>
<keyword evidence="4" id="KW-0545">Nucleotide biosynthesis</keyword>
<dbReference type="FunFam" id="3.40.140.10:FF:000021">
    <property type="entry name" value="Deoxycytidylate deaminase"/>
    <property type="match status" value="1"/>
</dbReference>
<evidence type="ECO:0000259" key="9">
    <source>
        <dbReference type="PROSITE" id="PS51747"/>
    </source>
</evidence>
<dbReference type="InterPro" id="IPR015517">
    <property type="entry name" value="dCMP_deaminase-rel"/>
</dbReference>
<dbReference type="InterPro" id="IPR002125">
    <property type="entry name" value="CMP_dCMP_dom"/>
</dbReference>
<organism evidence="10 11">
    <name type="scientific">Spiroplasma eriocheiris</name>
    <dbReference type="NCBI Taxonomy" id="315358"/>
    <lineage>
        <taxon>Bacteria</taxon>
        <taxon>Bacillati</taxon>
        <taxon>Mycoplasmatota</taxon>
        <taxon>Mollicutes</taxon>
        <taxon>Entomoplasmatales</taxon>
        <taxon>Spiroplasmataceae</taxon>
        <taxon>Spiroplasma</taxon>
    </lineage>
</organism>
<evidence type="ECO:0000256" key="8">
    <source>
        <dbReference type="PIRSR" id="PIRSR006019-2"/>
    </source>
</evidence>
<feature type="domain" description="CMP/dCMP-type deaminase" evidence="9">
    <location>
        <begin position="9"/>
        <end position="138"/>
    </location>
</feature>
<dbReference type="PATRIC" id="fig|743698.3.peg.750"/>
<evidence type="ECO:0000313" key="11">
    <source>
        <dbReference type="Proteomes" id="UP000035661"/>
    </source>
</evidence>
<proteinExistence type="inferred from homology"/>
<sequence length="162" mass="18282">MHKRTDYLTWDEFFLSVAHVCAMRSKDPVTQVGSCVVNEIKQIIATGYNGLPRGLNDDEFPWDREGEYLETKYPYVAHAELNAILSAKVDLSGCKIYTTLFPCSGCTKIIIQAGITEVIYDNDKYDQTEDNQAAKLMLNKANVKFRAISPLEVIIKKPQVSK</sequence>
<dbReference type="GO" id="GO:0004132">
    <property type="term" value="F:dCMP deaminase activity"/>
    <property type="evidence" value="ECO:0007669"/>
    <property type="project" value="InterPro"/>
</dbReference>
<evidence type="ECO:0000256" key="1">
    <source>
        <dbReference type="ARBA" id="ARBA00001947"/>
    </source>
</evidence>
<dbReference type="EMBL" id="CP011856">
    <property type="protein sequence ID" value="AKM54309.1"/>
    <property type="molecule type" value="Genomic_DNA"/>
</dbReference>
<dbReference type="Proteomes" id="UP000035661">
    <property type="component" value="Chromosome"/>
</dbReference>
<accession>A0A0H3XLC7</accession>